<evidence type="ECO:0000313" key="1">
    <source>
        <dbReference type="EMBL" id="GEN23403.1"/>
    </source>
</evidence>
<dbReference type="Pfam" id="PF04268">
    <property type="entry name" value="SoxG"/>
    <property type="match status" value="1"/>
</dbReference>
<name>A0A1M7F4N6_9GAMM</name>
<dbReference type="OrthoDB" id="9814782at2"/>
<evidence type="ECO:0000313" key="2">
    <source>
        <dbReference type="EMBL" id="SHL99031.1"/>
    </source>
</evidence>
<keyword evidence="4" id="KW-1185">Reference proteome</keyword>
<dbReference type="InterPro" id="IPR007375">
    <property type="entry name" value="SoxG"/>
</dbReference>
<sequence>MSDIKSDLNPGTVNTYDACPGADIAQESPLAWSYLNSGAPAPGPSSRIVMREQAARDHLILRGGAIVIDEAVRQVLGINLPARPQQLTLCDDGVSSLQWLSPDEWLLIVPFGQAYNIELELRAALGDASVAISEVSGGQTLLELSGDADALQQLLMKSVIYDTHPQHFPPGKGVTTVFAKTSLILRRPDDSRWELVVRRSFADYVYRWLLDAGDEFAIGVIRDGAQQGASA</sequence>
<evidence type="ECO:0000313" key="4">
    <source>
        <dbReference type="Proteomes" id="UP000321726"/>
    </source>
</evidence>
<dbReference type="Proteomes" id="UP000321726">
    <property type="component" value="Unassembled WGS sequence"/>
</dbReference>
<dbReference type="STRING" id="44933.SAMN05660971_01932"/>
<dbReference type="RefSeq" id="WP_073434965.1">
    <property type="nucleotide sequence ID" value="NZ_BJXU01000041.1"/>
</dbReference>
<dbReference type="SUPFAM" id="SSF103025">
    <property type="entry name" value="Folate-binding domain"/>
    <property type="match status" value="1"/>
</dbReference>
<proteinExistence type="predicted"/>
<gene>
    <name evidence="1" type="primary">soxG</name>
    <name evidence="1" type="ORF">HCU01_13520</name>
    <name evidence="2" type="ORF">SAMN05660971_01932</name>
</gene>
<evidence type="ECO:0000313" key="3">
    <source>
        <dbReference type="Proteomes" id="UP000184123"/>
    </source>
</evidence>
<dbReference type="EMBL" id="FRCA01000004">
    <property type="protein sequence ID" value="SHL99031.1"/>
    <property type="molecule type" value="Genomic_DNA"/>
</dbReference>
<accession>A0A1M7F4N6</accession>
<dbReference type="EMBL" id="BJXU01000041">
    <property type="protein sequence ID" value="GEN23403.1"/>
    <property type="molecule type" value="Genomic_DNA"/>
</dbReference>
<dbReference type="InterPro" id="IPR027266">
    <property type="entry name" value="TrmE/GcvT-like"/>
</dbReference>
<dbReference type="Gene3D" id="3.30.70.1520">
    <property type="entry name" value="Heterotetrameric sarcosine oxidase"/>
    <property type="match status" value="1"/>
</dbReference>
<dbReference type="Gene3D" id="3.30.1360.120">
    <property type="entry name" value="Probable tRNA modification gtpase trme, domain 1"/>
    <property type="match status" value="1"/>
</dbReference>
<protein>
    <submittedName>
        <fullName evidence="2">Sarcosine oxidase subunit gamma</fullName>
    </submittedName>
</protein>
<dbReference type="AlphaFoldDB" id="A0A1M7F4N6"/>
<organism evidence="2 3">
    <name type="scientific">Halomonas cupida</name>
    <dbReference type="NCBI Taxonomy" id="44933"/>
    <lineage>
        <taxon>Bacteria</taxon>
        <taxon>Pseudomonadati</taxon>
        <taxon>Pseudomonadota</taxon>
        <taxon>Gammaproteobacteria</taxon>
        <taxon>Oceanospirillales</taxon>
        <taxon>Halomonadaceae</taxon>
        <taxon>Halomonas</taxon>
    </lineage>
</organism>
<dbReference type="Proteomes" id="UP000184123">
    <property type="component" value="Unassembled WGS sequence"/>
</dbReference>
<reference evidence="2 3" key="1">
    <citation type="submission" date="2016-11" db="EMBL/GenBank/DDBJ databases">
        <authorList>
            <person name="Jaros S."/>
            <person name="Januszkiewicz K."/>
            <person name="Wedrychowicz H."/>
        </authorList>
    </citation>
    <scope>NUCLEOTIDE SEQUENCE [LARGE SCALE GENOMIC DNA]</scope>
    <source>
        <strain evidence="2 3">DSM 4740</strain>
    </source>
</reference>
<reference evidence="1 4" key="2">
    <citation type="submission" date="2019-07" db="EMBL/GenBank/DDBJ databases">
        <title>Whole genome shotgun sequence of Halomonas cupida NBRC 102219.</title>
        <authorList>
            <person name="Hosoyama A."/>
            <person name="Uohara A."/>
            <person name="Ohji S."/>
            <person name="Ichikawa N."/>
        </authorList>
    </citation>
    <scope>NUCLEOTIDE SEQUENCE [LARGE SCALE GENOMIC DNA]</scope>
    <source>
        <strain evidence="1 4">NBRC 102219</strain>
    </source>
</reference>